<proteinExistence type="predicted"/>
<feature type="domain" description="Cupin type-2" evidence="1">
    <location>
        <begin position="41"/>
        <end position="108"/>
    </location>
</feature>
<evidence type="ECO:0000313" key="2">
    <source>
        <dbReference type="EMBL" id="RLE48993.1"/>
    </source>
</evidence>
<comment type="caution">
    <text evidence="2">The sequence shown here is derived from an EMBL/GenBank/DDBJ whole genome shotgun (WGS) entry which is preliminary data.</text>
</comment>
<accession>A0A497ENT0</accession>
<dbReference type="PANTHER" id="PTHR37694:SF1">
    <property type="entry name" value="SLR8022 PROTEIN"/>
    <property type="match status" value="1"/>
</dbReference>
<reference evidence="2 3" key="1">
    <citation type="submission" date="2018-06" db="EMBL/GenBank/DDBJ databases">
        <title>Extensive metabolic versatility and redundancy in microbially diverse, dynamic hydrothermal sediments.</title>
        <authorList>
            <person name="Dombrowski N."/>
            <person name="Teske A."/>
            <person name="Baker B.J."/>
        </authorList>
    </citation>
    <scope>NUCLEOTIDE SEQUENCE [LARGE SCALE GENOMIC DNA]</scope>
    <source>
        <strain evidence="2">B66_G16</strain>
    </source>
</reference>
<protein>
    <submittedName>
        <fullName evidence="2">Cupin domain-containing protein</fullName>
    </submittedName>
</protein>
<dbReference type="PANTHER" id="PTHR37694">
    <property type="entry name" value="SLR8022 PROTEIN"/>
    <property type="match status" value="1"/>
</dbReference>
<dbReference type="EMBL" id="QMQV01000051">
    <property type="protein sequence ID" value="RLE48993.1"/>
    <property type="molecule type" value="Genomic_DNA"/>
</dbReference>
<dbReference type="CDD" id="cd02222">
    <property type="entry name" value="cupin_TM1459-like"/>
    <property type="match status" value="1"/>
</dbReference>
<dbReference type="InterPro" id="IPR014710">
    <property type="entry name" value="RmlC-like_jellyroll"/>
</dbReference>
<name>A0A497ENT0_9CREN</name>
<evidence type="ECO:0000313" key="3">
    <source>
        <dbReference type="Proteomes" id="UP000278475"/>
    </source>
</evidence>
<dbReference type="InterPro" id="IPR013096">
    <property type="entry name" value="Cupin_2"/>
</dbReference>
<dbReference type="InterPro" id="IPR011051">
    <property type="entry name" value="RmlC_Cupin_sf"/>
</dbReference>
<dbReference type="Pfam" id="PF07883">
    <property type="entry name" value="Cupin_2"/>
    <property type="match status" value="1"/>
</dbReference>
<organism evidence="2 3">
    <name type="scientific">Thermoproteota archaeon</name>
    <dbReference type="NCBI Taxonomy" id="2056631"/>
    <lineage>
        <taxon>Archaea</taxon>
        <taxon>Thermoproteota</taxon>
    </lineage>
</organism>
<evidence type="ECO:0000259" key="1">
    <source>
        <dbReference type="Pfam" id="PF07883"/>
    </source>
</evidence>
<gene>
    <name evidence="2" type="ORF">DRJ31_06025</name>
</gene>
<dbReference type="AlphaFoldDB" id="A0A497ENT0"/>
<sequence length="123" mass="14159">MQKPKVIHEEEAPYNEVEGLKGVRFKVLIGKDDAPTYMMRIFEIDPGCHIPEHTHPWEHEEYVLSGNLRIKIGDRAYDVKKGHAVYIPPNIPHSYQNIGEDKVVFVCTIPKEDVAKLLAELKR</sequence>
<dbReference type="Gene3D" id="2.60.120.10">
    <property type="entry name" value="Jelly Rolls"/>
    <property type="match status" value="1"/>
</dbReference>
<dbReference type="Proteomes" id="UP000278475">
    <property type="component" value="Unassembled WGS sequence"/>
</dbReference>
<dbReference type="SUPFAM" id="SSF51182">
    <property type="entry name" value="RmlC-like cupins"/>
    <property type="match status" value="1"/>
</dbReference>